<feature type="signal peptide" evidence="1">
    <location>
        <begin position="1"/>
        <end position="18"/>
    </location>
</feature>
<evidence type="ECO:0000313" key="3">
    <source>
        <dbReference type="Proteomes" id="UP000014680"/>
    </source>
</evidence>
<dbReference type="EMBL" id="KB206936">
    <property type="protein sequence ID" value="ELP86760.1"/>
    <property type="molecule type" value="Genomic_DNA"/>
</dbReference>
<gene>
    <name evidence="2" type="ORF">EIN_308660</name>
</gene>
<dbReference type="GeneID" id="14885739"/>
<keyword evidence="1" id="KW-0732">Signal</keyword>
<protein>
    <recommendedName>
        <fullName evidence="4">Expansin-like EG45 domain-containing protein</fullName>
    </recommendedName>
</protein>
<evidence type="ECO:0000256" key="1">
    <source>
        <dbReference type="SAM" id="SignalP"/>
    </source>
</evidence>
<dbReference type="Proteomes" id="UP000014680">
    <property type="component" value="Unassembled WGS sequence"/>
</dbReference>
<dbReference type="RefSeq" id="XP_004186106.1">
    <property type="nucleotide sequence ID" value="XM_004186058.1"/>
</dbReference>
<reference evidence="2 3" key="1">
    <citation type="submission" date="2012-10" db="EMBL/GenBank/DDBJ databases">
        <authorList>
            <person name="Zafar N."/>
            <person name="Inman J."/>
            <person name="Hall N."/>
            <person name="Lorenzi H."/>
            <person name="Caler E."/>
        </authorList>
    </citation>
    <scope>NUCLEOTIDE SEQUENCE [LARGE SCALE GENOMIC DNA]</scope>
    <source>
        <strain evidence="2 3">IP1</strain>
    </source>
</reference>
<evidence type="ECO:0008006" key="4">
    <source>
        <dbReference type="Google" id="ProtNLM"/>
    </source>
</evidence>
<keyword evidence="3" id="KW-1185">Reference proteome</keyword>
<dbReference type="OrthoDB" id="26093at2759"/>
<proteinExistence type="predicted"/>
<dbReference type="VEuPathDB" id="AmoebaDB:EIN_308660"/>
<dbReference type="KEGG" id="eiv:EIN_308660"/>
<accession>A0A0A1TZ07</accession>
<name>A0A0A1TZ07_ENTIV</name>
<organism evidence="2 3">
    <name type="scientific">Entamoeba invadens IP1</name>
    <dbReference type="NCBI Taxonomy" id="370355"/>
    <lineage>
        <taxon>Eukaryota</taxon>
        <taxon>Amoebozoa</taxon>
        <taxon>Evosea</taxon>
        <taxon>Archamoebae</taxon>
        <taxon>Mastigamoebida</taxon>
        <taxon>Entamoebidae</taxon>
        <taxon>Entamoeba</taxon>
    </lineage>
</organism>
<evidence type="ECO:0000313" key="2">
    <source>
        <dbReference type="EMBL" id="ELP86760.1"/>
    </source>
</evidence>
<feature type="chain" id="PRO_5001980371" description="Expansin-like EG45 domain-containing protein" evidence="1">
    <location>
        <begin position="19"/>
        <end position="161"/>
    </location>
</feature>
<dbReference type="AlphaFoldDB" id="A0A0A1TZ07"/>
<sequence length="161" mass="17804">MKLQSLSFIIHLISLVISQSYDVPCLLGMRVETIENIGVSGRVGQYSQLAVNCYDDIPDYKKHVYAMSSQLYCYVSKAIFYQQYQNMSIARCGICIELTGPSMKPFTCAIAGMYTVRPDAFAAHPDLAYDIPRTFFLPKKLVTDIAVVPSEGGASTVVPVN</sequence>